<gene>
    <name evidence="3" type="ORF">EUTSA_v10003077mg</name>
</gene>
<feature type="region of interest" description="Disordered" evidence="1">
    <location>
        <begin position="346"/>
        <end position="373"/>
    </location>
</feature>
<dbReference type="InterPro" id="IPR017451">
    <property type="entry name" value="F-box-assoc_interact_dom"/>
</dbReference>
<dbReference type="eggNOG" id="ENOG502SNHU">
    <property type="taxonomic scope" value="Eukaryota"/>
</dbReference>
<evidence type="ECO:0000259" key="2">
    <source>
        <dbReference type="PROSITE" id="PS50181"/>
    </source>
</evidence>
<evidence type="ECO:0000256" key="1">
    <source>
        <dbReference type="SAM" id="MobiDB-lite"/>
    </source>
</evidence>
<proteinExistence type="predicted"/>
<dbReference type="Proteomes" id="UP000030689">
    <property type="component" value="Unassembled WGS sequence"/>
</dbReference>
<reference evidence="3 4" key="1">
    <citation type="journal article" date="2013" name="Front. Plant Sci.">
        <title>The Reference Genome of the Halophytic Plant Eutrema salsugineum.</title>
        <authorList>
            <person name="Yang R."/>
            <person name="Jarvis D.E."/>
            <person name="Chen H."/>
            <person name="Beilstein M.A."/>
            <person name="Grimwood J."/>
            <person name="Jenkins J."/>
            <person name="Shu S."/>
            <person name="Prochnik S."/>
            <person name="Xin M."/>
            <person name="Ma C."/>
            <person name="Schmutz J."/>
            <person name="Wing R.A."/>
            <person name="Mitchell-Olds T."/>
            <person name="Schumaker K.S."/>
            <person name="Wang X."/>
        </authorList>
    </citation>
    <scope>NUCLEOTIDE SEQUENCE [LARGE SCALE GENOMIC DNA]</scope>
</reference>
<name>V4LBJ0_EUTSA</name>
<dbReference type="InterPro" id="IPR013187">
    <property type="entry name" value="F-box-assoc_dom_typ3"/>
</dbReference>
<feature type="domain" description="F-box" evidence="2">
    <location>
        <begin position="1"/>
        <end position="47"/>
    </location>
</feature>
<dbReference type="NCBIfam" id="TIGR01640">
    <property type="entry name" value="F_box_assoc_1"/>
    <property type="match status" value="2"/>
</dbReference>
<dbReference type="PANTHER" id="PTHR31111">
    <property type="entry name" value="BNAA05G37150D PROTEIN-RELATED"/>
    <property type="match status" value="1"/>
</dbReference>
<dbReference type="Pfam" id="PF08268">
    <property type="entry name" value="FBA_3"/>
    <property type="match status" value="2"/>
</dbReference>
<evidence type="ECO:0000313" key="4">
    <source>
        <dbReference type="Proteomes" id="UP000030689"/>
    </source>
</evidence>
<dbReference type="PROSITE" id="PS50181">
    <property type="entry name" value="FBOX"/>
    <property type="match status" value="1"/>
</dbReference>
<dbReference type="KEGG" id="eus:EUTSA_v10003077mg"/>
<keyword evidence="4" id="KW-1185">Reference proteome</keyword>
<dbReference type="InterPro" id="IPR001810">
    <property type="entry name" value="F-box_dom"/>
</dbReference>
<dbReference type="OMA" id="IQCALTH"/>
<dbReference type="PANTHER" id="PTHR31111:SF130">
    <property type="entry name" value="F-BOX ASSOCIATED UBIQUITINATION EFFECTOR FAMILY PROTEIN"/>
    <property type="match status" value="1"/>
</dbReference>
<protein>
    <recommendedName>
        <fullName evidence="2">F-box domain-containing protein</fullName>
    </recommendedName>
</protein>
<dbReference type="SMART" id="SM00256">
    <property type="entry name" value="FBOX"/>
    <property type="match status" value="1"/>
</dbReference>
<dbReference type="AlphaFoldDB" id="V4LBJ0"/>
<dbReference type="EMBL" id="KI517609">
    <property type="protein sequence ID" value="ESQ37128.1"/>
    <property type="molecule type" value="Genomic_DNA"/>
</dbReference>
<dbReference type="SUPFAM" id="SSF81383">
    <property type="entry name" value="F-box domain"/>
    <property type="match status" value="1"/>
</dbReference>
<evidence type="ECO:0000313" key="3">
    <source>
        <dbReference type="EMBL" id="ESQ37128.1"/>
    </source>
</evidence>
<dbReference type="Gramene" id="ESQ37128">
    <property type="protein sequence ID" value="ESQ37128"/>
    <property type="gene ID" value="EUTSA_v10003077mg"/>
</dbReference>
<sequence length="404" mass="46299">MNSIPIDIIIEILSRFPAKTIHRFCCVSKLWSSMFHSPYFHELFLTKAGIPEFRFFSSPQPHNPYENKASLIVSADSHLNMPWMQFGGYASGLICLNRLMSISKGVHEAEHVIYNPSTGQCASLPKLTWYSKSRDGRPISFLGFDPIDKQFKVLCMGDPCYDDDLYRIMTLGTEEMSWRKIQCPLTHDPSTENGICIDGSEKYKFIKAEGCYTANLINYKGKLSGISWDTFGVYCGRRPELHMWVLEDAEKQELSKYVYTFPNDKFVDCDYEVYVVGATATGDIVLSMRYPCTPFYVYYFNPERNTLQCVEIEEEGFGDAFCISNNKVYTFLDHVEDLKFNIMKTTNDATSTSPPEEKRKSTSTSTSSKAHMQQDIGTFESINKFDALRHLDDDLFTYTLPHNI</sequence>
<organism evidence="3 4">
    <name type="scientific">Eutrema salsugineum</name>
    <name type="common">Saltwater cress</name>
    <name type="synonym">Sisymbrium salsugineum</name>
    <dbReference type="NCBI Taxonomy" id="72664"/>
    <lineage>
        <taxon>Eukaryota</taxon>
        <taxon>Viridiplantae</taxon>
        <taxon>Streptophyta</taxon>
        <taxon>Embryophyta</taxon>
        <taxon>Tracheophyta</taxon>
        <taxon>Spermatophyta</taxon>
        <taxon>Magnoliopsida</taxon>
        <taxon>eudicotyledons</taxon>
        <taxon>Gunneridae</taxon>
        <taxon>Pentapetalae</taxon>
        <taxon>rosids</taxon>
        <taxon>malvids</taxon>
        <taxon>Brassicales</taxon>
        <taxon>Brassicaceae</taxon>
        <taxon>Eutremeae</taxon>
        <taxon>Eutrema</taxon>
    </lineage>
</organism>
<feature type="non-terminal residue" evidence="3">
    <location>
        <position position="404"/>
    </location>
</feature>
<dbReference type="InterPro" id="IPR036047">
    <property type="entry name" value="F-box-like_dom_sf"/>
</dbReference>
<accession>V4LBJ0</accession>
<dbReference type="Pfam" id="PF00646">
    <property type="entry name" value="F-box"/>
    <property type="match status" value="1"/>
</dbReference>